<evidence type="ECO:0000313" key="1">
    <source>
        <dbReference type="EMBL" id="KAG2242173.1"/>
    </source>
</evidence>
<comment type="caution">
    <text evidence="1">The sequence shown here is derived from an EMBL/GenBank/DDBJ whole genome shotgun (WGS) entry which is preliminary data.</text>
</comment>
<proteinExistence type="predicted"/>
<organism evidence="1 2">
    <name type="scientific">Brassica carinata</name>
    <name type="common">Ethiopian mustard</name>
    <name type="synonym">Abyssinian cabbage</name>
    <dbReference type="NCBI Taxonomy" id="52824"/>
    <lineage>
        <taxon>Eukaryota</taxon>
        <taxon>Viridiplantae</taxon>
        <taxon>Streptophyta</taxon>
        <taxon>Embryophyta</taxon>
        <taxon>Tracheophyta</taxon>
        <taxon>Spermatophyta</taxon>
        <taxon>Magnoliopsida</taxon>
        <taxon>eudicotyledons</taxon>
        <taxon>Gunneridae</taxon>
        <taxon>Pentapetalae</taxon>
        <taxon>rosids</taxon>
        <taxon>malvids</taxon>
        <taxon>Brassicales</taxon>
        <taxon>Brassicaceae</taxon>
        <taxon>Brassiceae</taxon>
        <taxon>Brassica</taxon>
    </lineage>
</organism>
<keyword evidence="2" id="KW-1185">Reference proteome</keyword>
<name>A0A8X7P1H8_BRACI</name>
<protein>
    <submittedName>
        <fullName evidence="1">Uncharacterized protein</fullName>
    </submittedName>
</protein>
<dbReference type="EMBL" id="JAAMPC010000606">
    <property type="protein sequence ID" value="KAG2242173.1"/>
    <property type="molecule type" value="Genomic_DNA"/>
</dbReference>
<accession>A0A8X7P1H8</accession>
<dbReference type="Proteomes" id="UP000886595">
    <property type="component" value="Unassembled WGS sequence"/>
</dbReference>
<dbReference type="AlphaFoldDB" id="A0A8X7P1H8"/>
<reference evidence="1 2" key="1">
    <citation type="submission" date="2020-02" db="EMBL/GenBank/DDBJ databases">
        <authorList>
            <person name="Ma Q."/>
            <person name="Huang Y."/>
            <person name="Song X."/>
            <person name="Pei D."/>
        </authorList>
    </citation>
    <scope>NUCLEOTIDE SEQUENCE [LARGE SCALE GENOMIC DNA]</scope>
    <source>
        <strain evidence="1">Sxm20200214</strain>
        <tissue evidence="1">Leaf</tissue>
    </source>
</reference>
<sequence>MPRKQILSMPNGVVMLLSLKPGVKLNLTASSHVFLTVPFLFNLTGRAIDHMRINRVDIAATLFRVP</sequence>
<evidence type="ECO:0000313" key="2">
    <source>
        <dbReference type="Proteomes" id="UP000886595"/>
    </source>
</evidence>
<gene>
    <name evidence="1" type="ORF">Bca52824_095987</name>
</gene>